<keyword evidence="4" id="KW-1185">Reference proteome</keyword>
<feature type="transmembrane region" description="Helical" evidence="2">
    <location>
        <begin position="55"/>
        <end position="75"/>
    </location>
</feature>
<evidence type="ECO:0000313" key="4">
    <source>
        <dbReference type="Proteomes" id="UP000664417"/>
    </source>
</evidence>
<keyword evidence="2" id="KW-0472">Membrane</keyword>
<evidence type="ECO:0000313" key="3">
    <source>
        <dbReference type="EMBL" id="MBO1323070.1"/>
    </source>
</evidence>
<dbReference type="EMBL" id="JAFREP010000048">
    <property type="protein sequence ID" value="MBO1323070.1"/>
    <property type="molecule type" value="Genomic_DNA"/>
</dbReference>
<proteinExistence type="predicted"/>
<feature type="coiled-coil region" evidence="1">
    <location>
        <begin position="851"/>
        <end position="908"/>
    </location>
</feature>
<gene>
    <name evidence="3" type="ORF">J3U88_31685</name>
</gene>
<comment type="caution">
    <text evidence="3">The sequence shown here is derived from an EMBL/GenBank/DDBJ whole genome shotgun (WGS) entry which is preliminary data.</text>
</comment>
<evidence type="ECO:0008006" key="5">
    <source>
        <dbReference type="Google" id="ProtNLM"/>
    </source>
</evidence>
<keyword evidence="2" id="KW-1133">Transmembrane helix</keyword>
<dbReference type="RefSeq" id="WP_207863042.1">
    <property type="nucleotide sequence ID" value="NZ_JAFREP010000048.1"/>
</dbReference>
<dbReference type="Proteomes" id="UP000664417">
    <property type="component" value="Unassembled WGS sequence"/>
</dbReference>
<feature type="coiled-coil region" evidence="1">
    <location>
        <begin position="717"/>
        <end position="760"/>
    </location>
</feature>
<keyword evidence="2" id="KW-0812">Transmembrane</keyword>
<keyword evidence="1" id="KW-0175">Coiled coil</keyword>
<name>A0A8J7QIM4_9BACT</name>
<feature type="coiled-coil region" evidence="1">
    <location>
        <begin position="526"/>
        <end position="693"/>
    </location>
</feature>
<feature type="transmembrane region" description="Helical" evidence="2">
    <location>
        <begin position="141"/>
        <end position="161"/>
    </location>
</feature>
<protein>
    <recommendedName>
        <fullName evidence="5">DUF4175 domain-containing protein</fullName>
    </recommendedName>
</protein>
<accession>A0A8J7QIM4</accession>
<organism evidence="3 4">
    <name type="scientific">Acanthopleuribacter pedis</name>
    <dbReference type="NCBI Taxonomy" id="442870"/>
    <lineage>
        <taxon>Bacteria</taxon>
        <taxon>Pseudomonadati</taxon>
        <taxon>Acidobacteriota</taxon>
        <taxon>Holophagae</taxon>
        <taxon>Acanthopleuribacterales</taxon>
        <taxon>Acanthopleuribacteraceae</taxon>
        <taxon>Acanthopleuribacter</taxon>
    </lineage>
</organism>
<evidence type="ECO:0000256" key="2">
    <source>
        <dbReference type="SAM" id="Phobius"/>
    </source>
</evidence>
<evidence type="ECO:0000256" key="1">
    <source>
        <dbReference type="SAM" id="Coils"/>
    </source>
</evidence>
<reference evidence="3" key="1">
    <citation type="submission" date="2021-03" db="EMBL/GenBank/DDBJ databases">
        <authorList>
            <person name="Wang G."/>
        </authorList>
    </citation>
    <scope>NUCLEOTIDE SEQUENCE</scope>
    <source>
        <strain evidence="3">KCTC 12899</strain>
    </source>
</reference>
<feature type="transmembrane region" description="Helical" evidence="2">
    <location>
        <begin position="21"/>
        <end position="43"/>
    </location>
</feature>
<dbReference type="AlphaFoldDB" id="A0A8J7QIM4"/>
<sequence>MHQLHHSLSQYGRRLLLTRAWRTAMQWLAALGAYYLLYFLAVLGVKSFSLTWPGLLYLPTALTVAFAGLGLWRFWQLRNAREVARRLEVLHPHMALRIRSALDFVEGKSDQSDAGLREEYVGQVVDGVQALPHGEPARFKWTRYAASLTAVNLALLLLFFGDLSNKFYNPSISFGQTHLDLNEGSITIFEPEYTQIPGRTLPLKPGSFSAYPGSRVRFMIDLPEGTRRLFLEQDDGKPIELPMTETNQVAHEFVLLQDTAVKFLVDDAHNGGQTQPYLLKVKQDHIPEVLLRSHTPEGMLNVLDPLIVEVETKDDFGVKMLEAVVTWEGGEKRIPIAVPVERKNHFITRNQWYLSDLDLDKTARFSIYFEARDNNPINGPGVGRSRELTYELESPERKYDEFMEIAKQLLDTMTHTLGDNLDTELPPRPEEVALREAKILGQSIQQGLYRGSELTNLLITKVRETPNITRLDQNFLYKYRNNISRASRMRAEMETYYNRRGAFNHLRTNHRHEEIRLENLTYELLLQLKIWAVLELERQNNELEQNLDQLQQLLDNSENMDQQELMKMFEKLMNEVMKEFQEMMEKAAQQMDMSMEEFMNMDANNFQQDQMQEMQKKIMEALKEGDMEKAKRLMEEMRRQMQGAMNSMQQAMGEMSPEMQEMMKQMREFMGLLRELKAQQEKLEGDTQGLRREMDQKMGGNQAQPSPQQQAEQKKIMENIHRKISELHNRLVDFNTETLMDELQQRQLDLEQRLETEDLSDRRRHSVRSELRTLQQTRKFIEQNGLDRLQNATLRSLEQTEKMQEYLDQGELMLSLETGQKLDSFLSRGENVAHRSVPDGMENDPQARETFGEARNELMEILDALRGLRNQMEQKRQNFMQQSGENQQEQLAQRQQQLQEMIQQFQQQAGDSLEGSPLFQKLGDIQRSMRSAEGKLNNSQLEGAVQYEQDTLQRIGELMEQLQQAQQPSPGNPMPMMGGMPMQRERMQGDPLIKDFYIPDSQKKASRDEMKDAIRKQLQKNLPDEYGKEIRKYYEKLMDQ</sequence>